<evidence type="ECO:0000313" key="2">
    <source>
        <dbReference type="Proteomes" id="UP000019487"/>
    </source>
</evidence>
<accession>W9CTM5</accession>
<protein>
    <submittedName>
        <fullName evidence="1">Uncharacterized protein</fullName>
    </submittedName>
</protein>
<proteinExistence type="predicted"/>
<comment type="caution">
    <text evidence="1">The sequence shown here is derived from an EMBL/GenBank/DDBJ whole genome shotgun (WGS) entry which is preliminary data.</text>
</comment>
<keyword evidence="2" id="KW-1185">Reference proteome</keyword>
<sequence>MPEAEQTNNGDYEYIEEHTWGIVDYDRYMSWKAGDGKIIFNWLNILNARTTERKVFLRAGREVTVKRTVFKLVKAVIVKLEDVEVKVEDVVVKSEDVKVKLEAEEILFDKGPIPS</sequence>
<reference evidence="1 2" key="1">
    <citation type="journal article" date="2014" name="Genome Announc.">
        <title>Draft genome sequence of Sclerotinia borealis, a psychrophilic plant pathogenic fungus.</title>
        <authorList>
            <person name="Mardanov A.V."/>
            <person name="Beletsky A.V."/>
            <person name="Kadnikov V.V."/>
            <person name="Ignatov A.N."/>
            <person name="Ravin N.V."/>
        </authorList>
    </citation>
    <scope>NUCLEOTIDE SEQUENCE [LARGE SCALE GENOMIC DNA]</scope>
    <source>
        <strain evidence="2">F-4157</strain>
    </source>
</reference>
<gene>
    <name evidence="1" type="ORF">SBOR_0384</name>
</gene>
<dbReference type="HOGENOM" id="CLU_2110394_0_0_1"/>
<name>W9CTM5_SCLBF</name>
<dbReference type="Proteomes" id="UP000019487">
    <property type="component" value="Unassembled WGS sequence"/>
</dbReference>
<dbReference type="AlphaFoldDB" id="W9CTM5"/>
<dbReference type="EMBL" id="AYSA01000017">
    <property type="protein sequence ID" value="ESZ99241.1"/>
    <property type="molecule type" value="Genomic_DNA"/>
</dbReference>
<dbReference type="OrthoDB" id="3889179at2759"/>
<organism evidence="1 2">
    <name type="scientific">Sclerotinia borealis (strain F-4128)</name>
    <dbReference type="NCBI Taxonomy" id="1432307"/>
    <lineage>
        <taxon>Eukaryota</taxon>
        <taxon>Fungi</taxon>
        <taxon>Dikarya</taxon>
        <taxon>Ascomycota</taxon>
        <taxon>Pezizomycotina</taxon>
        <taxon>Leotiomycetes</taxon>
        <taxon>Helotiales</taxon>
        <taxon>Sclerotiniaceae</taxon>
        <taxon>Sclerotinia</taxon>
    </lineage>
</organism>
<evidence type="ECO:0000313" key="1">
    <source>
        <dbReference type="EMBL" id="ESZ99241.1"/>
    </source>
</evidence>